<dbReference type="OrthoDB" id="17089at2759"/>
<accession>A0A2J5HI62</accession>
<keyword evidence="3" id="KW-1185">Reference proteome</keyword>
<dbReference type="InterPro" id="IPR007849">
    <property type="entry name" value="ATP10"/>
</dbReference>
<evidence type="ECO:0000256" key="1">
    <source>
        <dbReference type="SAM" id="MobiDB-lite"/>
    </source>
</evidence>
<feature type="region of interest" description="Disordered" evidence="1">
    <location>
        <begin position="338"/>
        <end position="360"/>
    </location>
</feature>
<dbReference type="Pfam" id="PF05176">
    <property type="entry name" value="ATP-synt_10"/>
    <property type="match status" value="1"/>
</dbReference>
<feature type="region of interest" description="Disordered" evidence="1">
    <location>
        <begin position="36"/>
        <end position="109"/>
    </location>
</feature>
<dbReference type="EMBL" id="KZ559611">
    <property type="protein sequence ID" value="PLN76732.1"/>
    <property type="molecule type" value="Genomic_DNA"/>
</dbReference>
<dbReference type="PANTHER" id="PTHR28106">
    <property type="entry name" value="MITOCHONDRIAL ATPASE COMPLEX SUBUNIT ATP10"/>
    <property type="match status" value="1"/>
</dbReference>
<organism evidence="2 3">
    <name type="scientific">Aspergillus taichungensis</name>
    <dbReference type="NCBI Taxonomy" id="482145"/>
    <lineage>
        <taxon>Eukaryota</taxon>
        <taxon>Fungi</taxon>
        <taxon>Dikarya</taxon>
        <taxon>Ascomycota</taxon>
        <taxon>Pezizomycotina</taxon>
        <taxon>Eurotiomycetes</taxon>
        <taxon>Eurotiomycetidae</taxon>
        <taxon>Eurotiales</taxon>
        <taxon>Aspergillaceae</taxon>
        <taxon>Aspergillus</taxon>
        <taxon>Aspergillus subgen. Circumdati</taxon>
    </lineage>
</organism>
<dbReference type="GO" id="GO:0005743">
    <property type="term" value="C:mitochondrial inner membrane"/>
    <property type="evidence" value="ECO:0007669"/>
    <property type="project" value="TreeGrafter"/>
</dbReference>
<dbReference type="PANTHER" id="PTHR28106:SF1">
    <property type="entry name" value="MITOCHONDRIAL ATPASE COMPLEX SUBUNIT ATP10"/>
    <property type="match status" value="1"/>
</dbReference>
<dbReference type="Proteomes" id="UP000235023">
    <property type="component" value="Unassembled WGS sequence"/>
</dbReference>
<feature type="compositionally biased region" description="Basic and acidic residues" evidence="1">
    <location>
        <begin position="54"/>
        <end position="68"/>
    </location>
</feature>
<sequence length="360" mass="40450">MWRSSLPLTPFLDVAVQPHVRCLRCQFLRPITFSTTTGLRPAPASRRLYSTPNPKREPSDRPLGRKAVEFQQNASPSAQPGDDDFVPPTLDRPIGSVIPPSEGQNTGVDDRTLRERRDDFVNYDRHLARRQELTKQVAKPYFREWSNMKHHQGKTFRSNSRLFKRDKALYFPNLQGITLASPKSPQDTTAVLRGRVSVVSLFSSVWAEAQVGTFLGPEQNPGLAEALASGGSTAQTVAINLEENTLKAWLVRTFMFRMRAKLPPAQHERYFLVRKGLTDGLKEAIGMMNSKVGYVYLLDDTCRIRWAGSGPADTAEREALNQGIRRLVQEQRVRAESEAPAAGWTEGEGLARRQPRVVMP</sequence>
<name>A0A2J5HI62_9EURO</name>
<gene>
    <name evidence="2" type="ORF">BDW42DRAFT_198817</name>
</gene>
<protein>
    <submittedName>
        <fullName evidence="2">Putative F1F0 ATP synthase assembly protein Atp10</fullName>
    </submittedName>
</protein>
<reference evidence="3" key="1">
    <citation type="submission" date="2017-12" db="EMBL/GenBank/DDBJ databases">
        <authorList>
            <consortium name="DOE Joint Genome Institute"/>
            <person name="Mondo S.J."/>
            <person name="Kjaerbolling I."/>
            <person name="Vesth T.C."/>
            <person name="Frisvad J.C."/>
            <person name="Nybo J.L."/>
            <person name="Theobald S."/>
            <person name="Kuo A."/>
            <person name="Bowyer P."/>
            <person name="Matsuda Y."/>
            <person name="Lyhne E.K."/>
            <person name="Kogle M.E."/>
            <person name="Clum A."/>
            <person name="Lipzen A."/>
            <person name="Salamov A."/>
            <person name="Ngan C.Y."/>
            <person name="Daum C."/>
            <person name="Chiniquy J."/>
            <person name="Barry K."/>
            <person name="LaButti K."/>
            <person name="Haridas S."/>
            <person name="Simmons B.A."/>
            <person name="Magnuson J.K."/>
            <person name="Mortensen U.H."/>
            <person name="Larsen T.O."/>
            <person name="Grigoriev I.V."/>
            <person name="Baker S.E."/>
            <person name="Andersen M.R."/>
            <person name="Nordberg H.P."/>
            <person name="Cantor M.N."/>
            <person name="Hua S.X."/>
        </authorList>
    </citation>
    <scope>NUCLEOTIDE SEQUENCE [LARGE SCALE GENOMIC DNA]</scope>
    <source>
        <strain evidence="3">IBT 19404</strain>
    </source>
</reference>
<dbReference type="GO" id="GO:0033615">
    <property type="term" value="P:mitochondrial proton-transporting ATP synthase complex assembly"/>
    <property type="evidence" value="ECO:0007669"/>
    <property type="project" value="TreeGrafter"/>
</dbReference>
<evidence type="ECO:0000313" key="2">
    <source>
        <dbReference type="EMBL" id="PLN76732.1"/>
    </source>
</evidence>
<evidence type="ECO:0000313" key="3">
    <source>
        <dbReference type="Proteomes" id="UP000235023"/>
    </source>
</evidence>
<dbReference type="AlphaFoldDB" id="A0A2J5HI62"/>
<proteinExistence type="predicted"/>